<organism evidence="1 2">
    <name type="scientific">Tribonema minus</name>
    <dbReference type="NCBI Taxonomy" id="303371"/>
    <lineage>
        <taxon>Eukaryota</taxon>
        <taxon>Sar</taxon>
        <taxon>Stramenopiles</taxon>
        <taxon>Ochrophyta</taxon>
        <taxon>PX clade</taxon>
        <taxon>Xanthophyceae</taxon>
        <taxon>Tribonematales</taxon>
        <taxon>Tribonemataceae</taxon>
        <taxon>Tribonema</taxon>
    </lineage>
</organism>
<accession>A0A836CBH7</accession>
<evidence type="ECO:0000313" key="1">
    <source>
        <dbReference type="EMBL" id="KAG5179427.1"/>
    </source>
</evidence>
<reference evidence="1" key="1">
    <citation type="submission" date="2021-02" db="EMBL/GenBank/DDBJ databases">
        <title>First Annotated Genome of the Yellow-green Alga Tribonema minus.</title>
        <authorList>
            <person name="Mahan K.M."/>
        </authorList>
    </citation>
    <scope>NUCLEOTIDE SEQUENCE</scope>
    <source>
        <strain evidence="1">UTEX B ZZ1240</strain>
    </source>
</reference>
<comment type="caution">
    <text evidence="1">The sequence shown here is derived from an EMBL/GenBank/DDBJ whole genome shotgun (WGS) entry which is preliminary data.</text>
</comment>
<dbReference type="EMBL" id="JAFCMP010000468">
    <property type="protein sequence ID" value="KAG5179427.1"/>
    <property type="molecule type" value="Genomic_DNA"/>
</dbReference>
<sequence>MDNRYPDETLSRPTNGDTTVYVIGVVQLSAYVRMFDAPGLFKPVAMTFDQALLGTSGTTPDWMRWLLRATYLLNSLGAAMLAAKPQNIVEPNYWDEKVNNYNSFAPFELLIESLFEERLQLRVPVVMAGRPYGETRRRMCAAICASPISMYDALLTYDCIGQPQCGVPFMARYSSIGMSSPEAERWKARDVLRREYHDVFRARSPLLYDAFITEQGMYTAEALQHYVHESGANTVVVVVGVAHQDALERHLCDAHGYRMRPVEDSEFESEQLAPNVWQRLAYWVPRRWRL</sequence>
<gene>
    <name evidence="1" type="ORF">JKP88DRAFT_247436</name>
</gene>
<protein>
    <submittedName>
        <fullName evidence="1">Uncharacterized protein</fullName>
    </submittedName>
</protein>
<keyword evidence="2" id="KW-1185">Reference proteome</keyword>
<dbReference type="Proteomes" id="UP000664859">
    <property type="component" value="Unassembled WGS sequence"/>
</dbReference>
<proteinExistence type="predicted"/>
<name>A0A836CBH7_9STRA</name>
<evidence type="ECO:0000313" key="2">
    <source>
        <dbReference type="Proteomes" id="UP000664859"/>
    </source>
</evidence>
<dbReference type="AlphaFoldDB" id="A0A836CBH7"/>